<dbReference type="EMBL" id="CP000698">
    <property type="protein sequence ID" value="ABQ27567.1"/>
    <property type="molecule type" value="Genomic_DNA"/>
</dbReference>
<dbReference type="AlphaFoldDB" id="A5G6Z9"/>
<organism evidence="3 4">
    <name type="scientific">Geotalea uraniireducens (strain Rf4)</name>
    <name type="common">Geobacter uraniireducens</name>
    <dbReference type="NCBI Taxonomy" id="351605"/>
    <lineage>
        <taxon>Bacteria</taxon>
        <taxon>Pseudomonadati</taxon>
        <taxon>Thermodesulfobacteriota</taxon>
        <taxon>Desulfuromonadia</taxon>
        <taxon>Geobacterales</taxon>
        <taxon>Geobacteraceae</taxon>
        <taxon>Geotalea</taxon>
    </lineage>
</organism>
<accession>A5G6Z9</accession>
<evidence type="ECO:0000313" key="3">
    <source>
        <dbReference type="EMBL" id="ABQ27567.1"/>
    </source>
</evidence>
<keyword evidence="4" id="KW-1185">Reference proteome</keyword>
<keyword evidence="2" id="KW-0732">Signal</keyword>
<name>A5G6Z9_GEOUR</name>
<proteinExistence type="predicted"/>
<sequence length="105" mass="10264">MKRKIISTVAVMGVLLSLSAADVFAGRGNGAGSGGGKGLRDGSCVNTTGTATNATRPAGSQRRDGTFLTTGVTANGSTTRPANGKGLQDGSRLATTPATTAPAAQ</sequence>
<feature type="compositionally biased region" description="Low complexity" evidence="1">
    <location>
        <begin position="94"/>
        <end position="105"/>
    </location>
</feature>
<feature type="signal peptide" evidence="2">
    <location>
        <begin position="1"/>
        <end position="25"/>
    </location>
</feature>
<evidence type="ECO:0000256" key="2">
    <source>
        <dbReference type="SAM" id="SignalP"/>
    </source>
</evidence>
<reference evidence="3 4" key="1">
    <citation type="submission" date="2007-05" db="EMBL/GenBank/DDBJ databases">
        <title>Complete sequence of Geobacter uraniireducens Rf4.</title>
        <authorList>
            <consortium name="US DOE Joint Genome Institute"/>
            <person name="Copeland A."/>
            <person name="Lucas S."/>
            <person name="Lapidus A."/>
            <person name="Barry K."/>
            <person name="Detter J.C."/>
            <person name="Glavina del Rio T."/>
            <person name="Hammon N."/>
            <person name="Israni S."/>
            <person name="Dalin E."/>
            <person name="Tice H."/>
            <person name="Pitluck S."/>
            <person name="Chertkov O."/>
            <person name="Brettin T."/>
            <person name="Bruce D."/>
            <person name="Han C."/>
            <person name="Schmutz J."/>
            <person name="Larimer F."/>
            <person name="Land M."/>
            <person name="Hauser L."/>
            <person name="Kyrpides N."/>
            <person name="Mikhailova N."/>
            <person name="Shelobolina E."/>
            <person name="Aklujkar M."/>
            <person name="Lovley D."/>
            <person name="Richardson P."/>
        </authorList>
    </citation>
    <scope>NUCLEOTIDE SEQUENCE [LARGE SCALE GENOMIC DNA]</scope>
    <source>
        <strain evidence="3 4">Rf4</strain>
    </source>
</reference>
<dbReference type="RefSeq" id="WP_011940228.1">
    <property type="nucleotide sequence ID" value="NC_009483.1"/>
</dbReference>
<feature type="chain" id="PRO_5002681488" evidence="2">
    <location>
        <begin position="26"/>
        <end position="105"/>
    </location>
</feature>
<dbReference type="STRING" id="351605.Gura_3411"/>
<feature type="compositionally biased region" description="Polar residues" evidence="1">
    <location>
        <begin position="67"/>
        <end position="81"/>
    </location>
</feature>
<dbReference type="KEGG" id="gur:Gura_3411"/>
<protein>
    <submittedName>
        <fullName evidence="3">Uncharacterized protein</fullName>
    </submittedName>
</protein>
<evidence type="ECO:0000256" key="1">
    <source>
        <dbReference type="SAM" id="MobiDB-lite"/>
    </source>
</evidence>
<evidence type="ECO:0000313" key="4">
    <source>
        <dbReference type="Proteomes" id="UP000006695"/>
    </source>
</evidence>
<feature type="region of interest" description="Disordered" evidence="1">
    <location>
        <begin position="27"/>
        <end position="105"/>
    </location>
</feature>
<feature type="compositionally biased region" description="Gly residues" evidence="1">
    <location>
        <begin position="27"/>
        <end position="37"/>
    </location>
</feature>
<gene>
    <name evidence="3" type="ordered locus">Gura_3411</name>
</gene>
<feature type="compositionally biased region" description="Polar residues" evidence="1">
    <location>
        <begin position="44"/>
        <end position="55"/>
    </location>
</feature>
<dbReference type="Proteomes" id="UP000006695">
    <property type="component" value="Chromosome"/>
</dbReference>
<dbReference type="OrthoDB" id="10013547at2"/>
<dbReference type="HOGENOM" id="CLU_2232695_0_0_7"/>